<feature type="region of interest" description="Disordered" evidence="1">
    <location>
        <begin position="218"/>
        <end position="305"/>
    </location>
</feature>
<evidence type="ECO:0000256" key="1">
    <source>
        <dbReference type="SAM" id="MobiDB-lite"/>
    </source>
</evidence>
<protein>
    <submittedName>
        <fullName evidence="2">Uncharacterized protein</fullName>
    </submittedName>
</protein>
<evidence type="ECO:0000313" key="2">
    <source>
        <dbReference type="EMBL" id="KAJ4386269.1"/>
    </source>
</evidence>
<sequence>MMFRCFARPGGSIHVPPSWLPSFASSGSRGIKLSSGGQITKATFNFTPIALSKSGRDWRDELAKNDIGSYHEFKTVQAMGGFITLKSATRHVSKFSDDVYLSEVGHPFAEAVVRRYLRDHKEKPLWCVTTIYSSDFAIVRGKTKYRAHAAFYQALKNAGYDKSGRRIAERKEGGRTATASELFGTVNIMTSAPKELLKKPFTTLRDFFEQAIKKLERQLGKSSASPDAESGSERPRVLSQRPQHQAHSGLRKRTDGSSSENRRPNVPWRGTPAGSGGDGGSHRKSGQLPRKQSRVRDKTPVNTGF</sequence>
<name>A0A9W8YJ61_9PEZI</name>
<gene>
    <name evidence="2" type="ORF">N0V93_009162</name>
</gene>
<dbReference type="Proteomes" id="UP001140453">
    <property type="component" value="Unassembled WGS sequence"/>
</dbReference>
<comment type="caution">
    <text evidence="2">The sequence shown here is derived from an EMBL/GenBank/DDBJ whole genome shotgun (WGS) entry which is preliminary data.</text>
</comment>
<proteinExistence type="predicted"/>
<accession>A0A9W8YJ61</accession>
<dbReference type="EMBL" id="JAPEVB010000006">
    <property type="protein sequence ID" value="KAJ4386269.1"/>
    <property type="molecule type" value="Genomic_DNA"/>
</dbReference>
<dbReference type="AlphaFoldDB" id="A0A9W8YJ61"/>
<reference evidence="2" key="1">
    <citation type="submission" date="2022-10" db="EMBL/GenBank/DDBJ databases">
        <title>Tapping the CABI collections for fungal endophytes: first genome assemblies for Collariella, Neodidymelliopsis, Ascochyta clinopodiicola, Didymella pomorum, Didymosphaeria variabile, Neocosmospora piperis and Neocucurbitaria cava.</title>
        <authorList>
            <person name="Hill R."/>
        </authorList>
    </citation>
    <scope>NUCLEOTIDE SEQUENCE</scope>
    <source>
        <strain evidence="2">IMI 355082</strain>
    </source>
</reference>
<feature type="compositionally biased region" description="Basic and acidic residues" evidence="1">
    <location>
        <begin position="252"/>
        <end position="263"/>
    </location>
</feature>
<evidence type="ECO:0000313" key="3">
    <source>
        <dbReference type="Proteomes" id="UP001140453"/>
    </source>
</evidence>
<keyword evidence="3" id="KW-1185">Reference proteome</keyword>
<organism evidence="2 3">
    <name type="scientific">Gnomoniopsis smithogilvyi</name>
    <dbReference type="NCBI Taxonomy" id="1191159"/>
    <lineage>
        <taxon>Eukaryota</taxon>
        <taxon>Fungi</taxon>
        <taxon>Dikarya</taxon>
        <taxon>Ascomycota</taxon>
        <taxon>Pezizomycotina</taxon>
        <taxon>Sordariomycetes</taxon>
        <taxon>Sordariomycetidae</taxon>
        <taxon>Diaporthales</taxon>
        <taxon>Gnomoniaceae</taxon>
        <taxon>Gnomoniopsis</taxon>
    </lineage>
</organism>